<name>A0A225WVC7_9STRA</name>
<dbReference type="Proteomes" id="UP000198211">
    <property type="component" value="Unassembled WGS sequence"/>
</dbReference>
<gene>
    <name evidence="1" type="ORF">PHMEG_0004493</name>
</gene>
<comment type="caution">
    <text evidence="1">The sequence shown here is derived from an EMBL/GenBank/DDBJ whole genome shotgun (WGS) entry which is preliminary data.</text>
</comment>
<accession>A0A225WVC7</accession>
<sequence length="120" mass="13192">MHPLVAKTTTSLKKISFQSTGRASRRDQLCRFSSPWSAVGYGSLGAQGQILPLGRTHTQHVNDWRLAKKSARYLKGTIDPKLAMSATDGNLNKDNVRVVAHSDADYTGDRVHRKAVTGRC</sequence>
<organism evidence="1 2">
    <name type="scientific">Phytophthora megakarya</name>
    <dbReference type="NCBI Taxonomy" id="4795"/>
    <lineage>
        <taxon>Eukaryota</taxon>
        <taxon>Sar</taxon>
        <taxon>Stramenopiles</taxon>
        <taxon>Oomycota</taxon>
        <taxon>Peronosporomycetes</taxon>
        <taxon>Peronosporales</taxon>
        <taxon>Peronosporaceae</taxon>
        <taxon>Phytophthora</taxon>
    </lineage>
</organism>
<dbReference type="AlphaFoldDB" id="A0A225WVC7"/>
<proteinExistence type="predicted"/>
<evidence type="ECO:0000313" key="1">
    <source>
        <dbReference type="EMBL" id="OWZ21028.1"/>
    </source>
</evidence>
<reference evidence="2" key="1">
    <citation type="submission" date="2017-03" db="EMBL/GenBank/DDBJ databases">
        <title>Phytopthora megakarya and P. palmivora, two closely related causual agents of cacao black pod achieved similar genome size and gene model numbers by different mechanisms.</title>
        <authorList>
            <person name="Ali S."/>
            <person name="Shao J."/>
            <person name="Larry D.J."/>
            <person name="Kronmiller B."/>
            <person name="Shen D."/>
            <person name="Strem M.D."/>
            <person name="Melnick R.L."/>
            <person name="Guiltinan M.J."/>
            <person name="Tyler B.M."/>
            <person name="Meinhardt L.W."/>
            <person name="Bailey B.A."/>
        </authorList>
    </citation>
    <scope>NUCLEOTIDE SEQUENCE [LARGE SCALE GENOMIC DNA]</scope>
    <source>
        <strain evidence="2">zdho120</strain>
    </source>
</reference>
<evidence type="ECO:0000313" key="2">
    <source>
        <dbReference type="Proteomes" id="UP000198211"/>
    </source>
</evidence>
<keyword evidence="2" id="KW-1185">Reference proteome</keyword>
<protein>
    <submittedName>
        <fullName evidence="1">Copia protein</fullName>
    </submittedName>
</protein>
<dbReference type="EMBL" id="NBNE01000266">
    <property type="protein sequence ID" value="OWZ21028.1"/>
    <property type="molecule type" value="Genomic_DNA"/>
</dbReference>